<evidence type="ECO:0000256" key="1">
    <source>
        <dbReference type="ARBA" id="ARBA00004613"/>
    </source>
</evidence>
<dbReference type="Pfam" id="PF00353">
    <property type="entry name" value="HemolysinCabind"/>
    <property type="match status" value="3"/>
</dbReference>
<evidence type="ECO:0000256" key="2">
    <source>
        <dbReference type="ARBA" id="ARBA00022525"/>
    </source>
</evidence>
<dbReference type="Gene3D" id="2.150.10.10">
    <property type="entry name" value="Serralysin-like metalloprotease, C-terminal"/>
    <property type="match status" value="1"/>
</dbReference>
<dbReference type="PANTHER" id="PTHR38340:SF1">
    <property type="entry name" value="S-LAYER PROTEIN"/>
    <property type="match status" value="1"/>
</dbReference>
<dbReference type="InterPro" id="IPR018511">
    <property type="entry name" value="Hemolysin-typ_Ca-bd_CS"/>
</dbReference>
<dbReference type="EMBL" id="PGGN01000002">
    <property type="protein sequence ID" value="PSH58658.1"/>
    <property type="molecule type" value="Genomic_DNA"/>
</dbReference>
<evidence type="ECO:0000313" key="4">
    <source>
        <dbReference type="Proteomes" id="UP000241158"/>
    </source>
</evidence>
<comment type="caution">
    <text evidence="3">The sequence shown here is derived from an EMBL/GenBank/DDBJ whole genome shotgun (WGS) entry which is preliminary data.</text>
</comment>
<accession>A0A2P7AWS3</accession>
<dbReference type="InterPro" id="IPR001343">
    <property type="entry name" value="Hemolysn_Ca-bd"/>
</dbReference>
<dbReference type="SUPFAM" id="SSF51120">
    <property type="entry name" value="beta-Roll"/>
    <property type="match status" value="1"/>
</dbReference>
<dbReference type="GO" id="GO:0005576">
    <property type="term" value="C:extracellular region"/>
    <property type="evidence" value="ECO:0007669"/>
    <property type="project" value="UniProtKB-SubCell"/>
</dbReference>
<proteinExistence type="predicted"/>
<dbReference type="GO" id="GO:0005509">
    <property type="term" value="F:calcium ion binding"/>
    <property type="evidence" value="ECO:0007669"/>
    <property type="project" value="InterPro"/>
</dbReference>
<keyword evidence="2" id="KW-0964">Secreted</keyword>
<sequence>MEGIDTITGGAGNDYIEGGAEADIILLDGGGNSDTLGYYNSSLGVKVTLNEAGGFDLLGRGAPSGGDAAGDKVLGGFENLVGSQWADTLTGNTKNNQLFGMGGNDTIRGLGGNDKLLGGDGNDILIGGAGADSATGQGGNDIYRFENIGQIHFEADTVQGFTPGDKIDLSMIDANPNEVGDQAFHFGGDKTGQVAIVTHTAIPEDDVIEIRGFGQTLFIHVFHNRGGVPLTPADLIL</sequence>
<gene>
    <name evidence="3" type="ORF">CU100_13920</name>
</gene>
<reference evidence="4" key="1">
    <citation type="submission" date="2017-11" db="EMBL/GenBank/DDBJ databases">
        <authorList>
            <person name="Kuznetsova I."/>
            <person name="Sazanova A."/>
            <person name="Chirak E."/>
            <person name="Safronova V."/>
            <person name="Willems A."/>
        </authorList>
    </citation>
    <scope>NUCLEOTIDE SEQUENCE [LARGE SCALE GENOMIC DNA]</scope>
    <source>
        <strain evidence="4">PEPV15</strain>
    </source>
</reference>
<evidence type="ECO:0008006" key="5">
    <source>
        <dbReference type="Google" id="ProtNLM"/>
    </source>
</evidence>
<dbReference type="Proteomes" id="UP000241158">
    <property type="component" value="Unassembled WGS sequence"/>
</dbReference>
<evidence type="ECO:0000313" key="3">
    <source>
        <dbReference type="EMBL" id="PSH58658.1"/>
    </source>
</evidence>
<dbReference type="PROSITE" id="PS00330">
    <property type="entry name" value="HEMOLYSIN_CALCIUM"/>
    <property type="match status" value="3"/>
</dbReference>
<dbReference type="AlphaFoldDB" id="A0A2P7AWS3"/>
<dbReference type="PANTHER" id="PTHR38340">
    <property type="entry name" value="S-LAYER PROTEIN"/>
    <property type="match status" value="1"/>
</dbReference>
<dbReference type="PRINTS" id="PR00313">
    <property type="entry name" value="CABNDNGRPT"/>
</dbReference>
<dbReference type="InterPro" id="IPR011049">
    <property type="entry name" value="Serralysin-like_metalloprot_C"/>
</dbReference>
<protein>
    <recommendedName>
        <fullName evidence="5">Calcium-binding protein</fullName>
    </recommendedName>
</protein>
<dbReference type="InterPro" id="IPR050557">
    <property type="entry name" value="RTX_toxin/Mannuronan_C5-epim"/>
</dbReference>
<organism evidence="3 4">
    <name type="scientific">Phyllobacterium endophyticum</name>
    <dbReference type="NCBI Taxonomy" id="1149773"/>
    <lineage>
        <taxon>Bacteria</taxon>
        <taxon>Pseudomonadati</taxon>
        <taxon>Pseudomonadota</taxon>
        <taxon>Alphaproteobacteria</taxon>
        <taxon>Hyphomicrobiales</taxon>
        <taxon>Phyllobacteriaceae</taxon>
        <taxon>Phyllobacterium</taxon>
    </lineage>
</organism>
<name>A0A2P7AWS3_9HYPH</name>
<comment type="subcellular location">
    <subcellularLocation>
        <location evidence="1">Secreted</location>
    </subcellularLocation>
</comment>
<keyword evidence="4" id="KW-1185">Reference proteome</keyword>